<sequence length="371" mass="43418">MLSMQSCLVFAATRNGLILLTSAIILSLLVLLITNWSFYGMHMTDSNHLDRLSVIQVTRIFPQGGEDVKFDQPWALPNIKIIENINDIDQSKRHLISNFSWSPGMGNLMFQYASLRAIAEQYDAKLIIPVKCKLRRAFRLDAIIVSNELNDQLIRRYSPNERLFSEDLIRKQFTFLPEITKLADEYLREAKNEKLHAKAALIIDLNHRDQVDTTNDFYETEKLTCENTDYIYIGIHIRRGMDVTMNSRNIRYGHTAVTKDYVINAMNYFRSKFEKLIFVISTDNEHWVKANINYTRKGEIYIVSSTYREVDMATLVRCNHTIMSTGTFSWWIAYLTNGTVVYYKDWPKHGSLMEKMMKKDEYFLNSWISME</sequence>
<evidence type="ECO:0000313" key="5">
    <source>
        <dbReference type="Proteomes" id="UP000024404"/>
    </source>
</evidence>
<evidence type="ECO:0000256" key="2">
    <source>
        <dbReference type="ARBA" id="ARBA00022679"/>
    </source>
</evidence>
<dbReference type="EC" id="2.4.1.-" evidence="3"/>
<proteinExistence type="inferred from homology"/>
<dbReference type="EnsemblMetazoa" id="OVOC10846.1">
    <property type="protein sequence ID" value="OVOC10846.1"/>
    <property type="gene ID" value="WBGene00247655"/>
</dbReference>
<keyword evidence="3" id="KW-0472">Membrane</keyword>
<dbReference type="EMBL" id="CMVM020000345">
    <property type="status" value="NOT_ANNOTATED_CDS"/>
    <property type="molecule type" value="Genomic_DNA"/>
</dbReference>
<evidence type="ECO:0000256" key="1">
    <source>
        <dbReference type="ARBA" id="ARBA00022676"/>
    </source>
</evidence>
<keyword evidence="3" id="KW-1133">Transmembrane helix</keyword>
<dbReference type="InterPro" id="IPR002516">
    <property type="entry name" value="Glyco_trans_11"/>
</dbReference>
<dbReference type="Pfam" id="PF01531">
    <property type="entry name" value="Glyco_transf_11"/>
    <property type="match status" value="1"/>
</dbReference>
<keyword evidence="3" id="KW-0812">Transmembrane</keyword>
<keyword evidence="3" id="KW-0333">Golgi apparatus</keyword>
<keyword evidence="5" id="KW-1185">Reference proteome</keyword>
<dbReference type="AlphaFoldDB" id="A0A8R1XNP0"/>
<evidence type="ECO:0000256" key="3">
    <source>
        <dbReference type="RuleBase" id="RU363129"/>
    </source>
</evidence>
<dbReference type="GO" id="GO:0005975">
    <property type="term" value="P:carbohydrate metabolic process"/>
    <property type="evidence" value="ECO:0007669"/>
    <property type="project" value="InterPro"/>
</dbReference>
<keyword evidence="3" id="KW-0325">Glycoprotein</keyword>
<comment type="subcellular location">
    <subcellularLocation>
        <location evidence="3">Golgi apparatus</location>
        <location evidence="3">Golgi stack membrane</location>
        <topology evidence="3">Single-pass type II membrane protein</topology>
    </subcellularLocation>
</comment>
<organism evidence="4 5">
    <name type="scientific">Onchocerca volvulus</name>
    <dbReference type="NCBI Taxonomy" id="6282"/>
    <lineage>
        <taxon>Eukaryota</taxon>
        <taxon>Metazoa</taxon>
        <taxon>Ecdysozoa</taxon>
        <taxon>Nematoda</taxon>
        <taxon>Chromadorea</taxon>
        <taxon>Rhabditida</taxon>
        <taxon>Spirurina</taxon>
        <taxon>Spiruromorpha</taxon>
        <taxon>Filarioidea</taxon>
        <taxon>Onchocercidae</taxon>
        <taxon>Onchocerca</taxon>
    </lineage>
</organism>
<keyword evidence="1 3" id="KW-0328">Glycosyltransferase</keyword>
<dbReference type="OMA" id="AMNYFRS"/>
<dbReference type="Proteomes" id="UP000024404">
    <property type="component" value="Unassembled WGS sequence"/>
</dbReference>
<feature type="transmembrane region" description="Helical" evidence="3">
    <location>
        <begin position="16"/>
        <end position="39"/>
    </location>
</feature>
<keyword evidence="3" id="KW-0735">Signal-anchor</keyword>
<dbReference type="PANTHER" id="PTHR11927">
    <property type="entry name" value="GALACTOSIDE 2-L-FUCOSYLTRANSFERASE"/>
    <property type="match status" value="1"/>
</dbReference>
<dbReference type="GO" id="GO:0008107">
    <property type="term" value="F:galactoside 2-alpha-L-fucosyltransferase activity"/>
    <property type="evidence" value="ECO:0007669"/>
    <property type="project" value="InterPro"/>
</dbReference>
<comment type="similarity">
    <text evidence="3">Belongs to the glycosyltransferase 11 family.</text>
</comment>
<keyword evidence="2 3" id="KW-0808">Transferase</keyword>
<accession>A0A8R1XNP0</accession>
<name>A0A8R1XNP0_ONCVO</name>
<dbReference type="GO" id="GO:0032580">
    <property type="term" value="C:Golgi cisterna membrane"/>
    <property type="evidence" value="ECO:0007669"/>
    <property type="project" value="UniProtKB-SubCell"/>
</dbReference>
<comment type="pathway">
    <text evidence="3">Protein modification; protein glycosylation.</text>
</comment>
<protein>
    <recommendedName>
        <fullName evidence="3">L-Fucosyltransferase</fullName>
        <ecNumber evidence="3">2.4.1.-</ecNumber>
    </recommendedName>
</protein>
<evidence type="ECO:0000313" key="4">
    <source>
        <dbReference type="EnsemblMetazoa" id="OVOC10846.1"/>
    </source>
</evidence>
<dbReference type="CDD" id="cd11301">
    <property type="entry name" value="Fut1_Fut2_like"/>
    <property type="match status" value="1"/>
</dbReference>
<reference evidence="5" key="1">
    <citation type="submission" date="2013-10" db="EMBL/GenBank/DDBJ databases">
        <title>Genome sequencing of Onchocerca volvulus.</title>
        <authorList>
            <person name="Cotton J."/>
            <person name="Tsai J."/>
            <person name="Stanley E."/>
            <person name="Tracey A."/>
            <person name="Holroyd N."/>
            <person name="Lustigman S."/>
            <person name="Berriman M."/>
        </authorList>
    </citation>
    <scope>NUCLEOTIDE SEQUENCE</scope>
</reference>
<reference evidence="4" key="2">
    <citation type="submission" date="2022-06" db="UniProtKB">
        <authorList>
            <consortium name="EnsemblMetazoa"/>
        </authorList>
    </citation>
    <scope>IDENTIFICATION</scope>
</reference>
<dbReference type="PANTHER" id="PTHR11927:SF9">
    <property type="entry name" value="L-FUCOSYLTRANSFERASE"/>
    <property type="match status" value="1"/>
</dbReference>